<gene>
    <name evidence="1" type="ORF">GCM10009799_19350</name>
</gene>
<name>A0ABN2SW08_9ACTN</name>
<organism evidence="1 2">
    <name type="scientific">Nocardiopsis rhodophaea</name>
    <dbReference type="NCBI Taxonomy" id="280238"/>
    <lineage>
        <taxon>Bacteria</taxon>
        <taxon>Bacillati</taxon>
        <taxon>Actinomycetota</taxon>
        <taxon>Actinomycetes</taxon>
        <taxon>Streptosporangiales</taxon>
        <taxon>Nocardiopsidaceae</taxon>
        <taxon>Nocardiopsis</taxon>
    </lineage>
</organism>
<sequence length="137" mass="15427">MWANSFVLVRRSFPFLNPLVAQSTRPRPPTGGYLQRRGGPRIEEMERDFYSFFFAAQARTSNARVADEPVKKRPSALTLLVARVRANDHDSALAADDTALRADLLDARLDLHGVSELMPSRYAVSHREGGRRARAYL</sequence>
<keyword evidence="2" id="KW-1185">Reference proteome</keyword>
<protein>
    <submittedName>
        <fullName evidence="1">Uncharacterized protein</fullName>
    </submittedName>
</protein>
<dbReference type="Proteomes" id="UP001501585">
    <property type="component" value="Unassembled WGS sequence"/>
</dbReference>
<dbReference type="EMBL" id="BAAAPC010000007">
    <property type="protein sequence ID" value="GAA1993565.1"/>
    <property type="molecule type" value="Genomic_DNA"/>
</dbReference>
<evidence type="ECO:0000313" key="1">
    <source>
        <dbReference type="EMBL" id="GAA1993565.1"/>
    </source>
</evidence>
<comment type="caution">
    <text evidence="1">The sequence shown here is derived from an EMBL/GenBank/DDBJ whole genome shotgun (WGS) entry which is preliminary data.</text>
</comment>
<evidence type="ECO:0000313" key="2">
    <source>
        <dbReference type="Proteomes" id="UP001501585"/>
    </source>
</evidence>
<reference evidence="1 2" key="1">
    <citation type="journal article" date="2019" name="Int. J. Syst. Evol. Microbiol.">
        <title>The Global Catalogue of Microorganisms (GCM) 10K type strain sequencing project: providing services to taxonomists for standard genome sequencing and annotation.</title>
        <authorList>
            <consortium name="The Broad Institute Genomics Platform"/>
            <consortium name="The Broad Institute Genome Sequencing Center for Infectious Disease"/>
            <person name="Wu L."/>
            <person name="Ma J."/>
        </authorList>
    </citation>
    <scope>NUCLEOTIDE SEQUENCE [LARGE SCALE GENOMIC DNA]</scope>
    <source>
        <strain evidence="1 2">JCM 15313</strain>
    </source>
</reference>
<accession>A0ABN2SW08</accession>
<proteinExistence type="predicted"/>